<evidence type="ECO:0000313" key="4">
    <source>
        <dbReference type="Proteomes" id="UP000292686"/>
    </source>
</evidence>
<dbReference type="InterPro" id="IPR043129">
    <property type="entry name" value="ATPase_NBD"/>
</dbReference>
<dbReference type="Proteomes" id="UP000581087">
    <property type="component" value="Unassembled WGS sequence"/>
</dbReference>
<dbReference type="InterPro" id="IPR003494">
    <property type="entry name" value="SHS2_FtsA"/>
</dbReference>
<dbReference type="EMBL" id="JACCBI010000001">
    <property type="protein sequence ID" value="NYD66898.1"/>
    <property type="molecule type" value="Genomic_DNA"/>
</dbReference>
<evidence type="ECO:0000313" key="5">
    <source>
        <dbReference type="Proteomes" id="UP000581087"/>
    </source>
</evidence>
<gene>
    <name evidence="3" type="primary">pilM</name>
    <name evidence="2" type="ORF">BJ972_001417</name>
    <name evidence="3" type="ORF">ESP50_06420</name>
</gene>
<feature type="domain" description="SHS2" evidence="1">
    <location>
        <begin position="5"/>
        <end position="173"/>
    </location>
</feature>
<reference evidence="2 5" key="2">
    <citation type="submission" date="2020-07" db="EMBL/GenBank/DDBJ databases">
        <title>Sequencing the genomes of 1000 actinobacteria strains.</title>
        <authorList>
            <person name="Klenk H.-P."/>
        </authorList>
    </citation>
    <scope>NUCLEOTIDE SEQUENCE [LARGE SCALE GENOMIC DNA]</scope>
    <source>
        <strain evidence="2 5">DSM 23870</strain>
    </source>
</reference>
<organism evidence="3 4">
    <name type="scientific">Agromyces atrinae</name>
    <dbReference type="NCBI Taxonomy" id="592376"/>
    <lineage>
        <taxon>Bacteria</taxon>
        <taxon>Bacillati</taxon>
        <taxon>Actinomycetota</taxon>
        <taxon>Actinomycetes</taxon>
        <taxon>Micrococcales</taxon>
        <taxon>Microbacteriaceae</taxon>
        <taxon>Agromyces</taxon>
    </lineage>
</organism>
<dbReference type="Gene3D" id="3.30.420.40">
    <property type="match status" value="2"/>
</dbReference>
<accession>A0A4Q2M5X7</accession>
<dbReference type="RefSeq" id="WP_129173248.1">
    <property type="nucleotide sequence ID" value="NZ_JACCBI010000001.1"/>
</dbReference>
<dbReference type="SMART" id="SM00842">
    <property type="entry name" value="FtsA"/>
    <property type="match status" value="1"/>
</dbReference>
<dbReference type="EMBL" id="SDPM01000002">
    <property type="protein sequence ID" value="RXZ87545.1"/>
    <property type="molecule type" value="Genomic_DNA"/>
</dbReference>
<dbReference type="AlphaFoldDB" id="A0A4Q2M5X7"/>
<protein>
    <submittedName>
        <fullName evidence="3">Type IV pilus assembly protein PilM</fullName>
    </submittedName>
</protein>
<dbReference type="PIRSF" id="PIRSF019169">
    <property type="entry name" value="PilM"/>
    <property type="match status" value="1"/>
</dbReference>
<comment type="caution">
    <text evidence="3">The sequence shown here is derived from an EMBL/GenBank/DDBJ whole genome shotgun (WGS) entry which is preliminary data.</text>
</comment>
<proteinExistence type="predicted"/>
<dbReference type="NCBIfam" id="TIGR01175">
    <property type="entry name" value="pilM"/>
    <property type="match status" value="1"/>
</dbReference>
<dbReference type="PANTHER" id="PTHR32432">
    <property type="entry name" value="CELL DIVISION PROTEIN FTSA-RELATED"/>
    <property type="match status" value="1"/>
</dbReference>
<keyword evidence="4" id="KW-1185">Reference proteome</keyword>
<dbReference type="InterPro" id="IPR005883">
    <property type="entry name" value="PilM"/>
</dbReference>
<dbReference type="GO" id="GO:0051301">
    <property type="term" value="P:cell division"/>
    <property type="evidence" value="ECO:0007669"/>
    <property type="project" value="InterPro"/>
</dbReference>
<dbReference type="InterPro" id="IPR050696">
    <property type="entry name" value="FtsA/MreB"/>
</dbReference>
<evidence type="ECO:0000313" key="3">
    <source>
        <dbReference type="EMBL" id="RXZ87545.1"/>
    </source>
</evidence>
<name>A0A4Q2M5X7_9MICO</name>
<dbReference type="CDD" id="cd24049">
    <property type="entry name" value="ASKHA_NBD_PilM"/>
    <property type="match status" value="1"/>
</dbReference>
<sequence length="349" mass="35443">MTTHVVGLDIGSRSLRAVEVSDPAGPNATVHRVHEIALPEGAVRGGTVVDRAVVTRTLSTLWSEAGFSTRSVVIAAGHSGVLARDLTVPRAPLAVIRESLPFHVQDLLPVPVGEALLDFYPVRESGTATAPTVDGLLIAAVKEAVLANVEAVEGAGLTIIGVDVAAFALARVFAYRPRIDGTVAIIDIGATATQVVVATDGVPSFVRIIDRGGRAVTDAIALRLEVSDAQAESTKLEVSALGGESRPAVAAEVLEVIAEEAADLLDAIRSTLSYVANLRPGEPVRALILSGGGARLGGFASELAGLTRVHLSGGDAFASVAVDPKNGAAGHGARESAAVALGLALGAVA</sequence>
<reference evidence="3 4" key="1">
    <citation type="submission" date="2019-01" db="EMBL/GenBank/DDBJ databases">
        <title>Agromyces.</title>
        <authorList>
            <person name="Li J."/>
        </authorList>
    </citation>
    <scope>NUCLEOTIDE SEQUENCE [LARGE SCALE GENOMIC DNA]</scope>
    <source>
        <strain evidence="3 4">DSM 23870</strain>
    </source>
</reference>
<evidence type="ECO:0000259" key="1">
    <source>
        <dbReference type="SMART" id="SM00842"/>
    </source>
</evidence>
<evidence type="ECO:0000313" key="2">
    <source>
        <dbReference type="EMBL" id="NYD66898.1"/>
    </source>
</evidence>
<dbReference type="Proteomes" id="UP000292686">
    <property type="component" value="Unassembled WGS sequence"/>
</dbReference>
<dbReference type="SUPFAM" id="SSF53067">
    <property type="entry name" value="Actin-like ATPase domain"/>
    <property type="match status" value="2"/>
</dbReference>
<dbReference type="OrthoDB" id="1926201at2"/>
<dbReference type="Gene3D" id="3.30.1490.300">
    <property type="match status" value="1"/>
</dbReference>
<dbReference type="Pfam" id="PF11104">
    <property type="entry name" value="PilM_2"/>
    <property type="match status" value="1"/>
</dbReference>
<dbReference type="PANTHER" id="PTHR32432:SF3">
    <property type="entry name" value="ETHANOLAMINE UTILIZATION PROTEIN EUTJ"/>
    <property type="match status" value="1"/>
</dbReference>